<dbReference type="InterPro" id="IPR013762">
    <property type="entry name" value="Integrase-like_cat_sf"/>
</dbReference>
<evidence type="ECO:0000259" key="2">
    <source>
        <dbReference type="PROSITE" id="PS51898"/>
    </source>
</evidence>
<evidence type="ECO:0000313" key="3">
    <source>
        <dbReference type="EMBL" id="MDC2830182.1"/>
    </source>
</evidence>
<feature type="domain" description="Tyr recombinase" evidence="2">
    <location>
        <begin position="54"/>
        <end position="249"/>
    </location>
</feature>
<dbReference type="Gene3D" id="1.10.443.10">
    <property type="entry name" value="Intergrase catalytic core"/>
    <property type="match status" value="1"/>
</dbReference>
<evidence type="ECO:0000313" key="4">
    <source>
        <dbReference type="Proteomes" id="UP001220670"/>
    </source>
</evidence>
<protein>
    <submittedName>
        <fullName evidence="3">Site-specific integrase</fullName>
    </submittedName>
</protein>
<gene>
    <name evidence="3" type="ORF">PO250_07735</name>
</gene>
<dbReference type="InterPro" id="IPR011010">
    <property type="entry name" value="DNA_brk_join_enz"/>
</dbReference>
<dbReference type="EMBL" id="JAQONE010000024">
    <property type="protein sequence ID" value="MDC2830182.1"/>
    <property type="molecule type" value="Genomic_DNA"/>
</dbReference>
<accession>A0AAJ1HTH1</accession>
<proteinExistence type="predicted"/>
<dbReference type="PROSITE" id="PS51898">
    <property type="entry name" value="TYR_RECOMBINASE"/>
    <property type="match status" value="1"/>
</dbReference>
<organism evidence="3 4">
    <name type="scientific">Limosilactobacillus mucosae</name>
    <name type="common">Lactobacillus mucosae</name>
    <dbReference type="NCBI Taxonomy" id="97478"/>
    <lineage>
        <taxon>Bacteria</taxon>
        <taxon>Bacillati</taxon>
        <taxon>Bacillota</taxon>
        <taxon>Bacilli</taxon>
        <taxon>Lactobacillales</taxon>
        <taxon>Lactobacillaceae</taxon>
        <taxon>Limosilactobacillus</taxon>
    </lineage>
</organism>
<dbReference type="RefSeq" id="WP_272209269.1">
    <property type="nucleotide sequence ID" value="NZ_JAQOMV010000032.1"/>
</dbReference>
<dbReference type="SUPFAM" id="SSF56349">
    <property type="entry name" value="DNA breaking-rejoining enzymes"/>
    <property type="match status" value="1"/>
</dbReference>
<dbReference type="Proteomes" id="UP001220670">
    <property type="component" value="Unassembled WGS sequence"/>
</dbReference>
<reference evidence="3" key="1">
    <citation type="submission" date="2023-01" db="EMBL/GenBank/DDBJ databases">
        <title>Genome analysis of 13 Lactobacillus isolated from gut of wild boar.</title>
        <authorList>
            <person name="Papp P."/>
            <person name="Libisch B."/>
            <person name="Nagy T."/>
            <person name="Olasz F."/>
        </authorList>
    </citation>
    <scope>NUCLEOTIDE SEQUENCE</scope>
    <source>
        <strain evidence="3">F146</strain>
    </source>
</reference>
<dbReference type="PANTHER" id="PTHR30349">
    <property type="entry name" value="PHAGE INTEGRASE-RELATED"/>
    <property type="match status" value="1"/>
</dbReference>
<keyword evidence="1" id="KW-0233">DNA recombination</keyword>
<dbReference type="PANTHER" id="PTHR30349:SF64">
    <property type="entry name" value="PROPHAGE INTEGRASE INTD-RELATED"/>
    <property type="match status" value="1"/>
</dbReference>
<dbReference type="InterPro" id="IPR050090">
    <property type="entry name" value="Tyrosine_recombinase_XerCD"/>
</dbReference>
<dbReference type="Pfam" id="PF00589">
    <property type="entry name" value="Phage_integrase"/>
    <property type="match status" value="1"/>
</dbReference>
<dbReference type="AlphaFoldDB" id="A0AAJ1HTH1"/>
<dbReference type="GO" id="GO:0006310">
    <property type="term" value="P:DNA recombination"/>
    <property type="evidence" value="ECO:0007669"/>
    <property type="project" value="UniProtKB-KW"/>
</dbReference>
<sequence length="254" mass="29078">MIYGPRHISNAYASKFKIFLHQLFAFAVKKSYLSDNPAEKLEIAYRLGEGGSSTRNKFLEADELNKLLEYAYGHNHNYATLCEWLYQTGMRCGEALALDVKDIENTSDGWVAHVNGTMEYTKLKMSEWHKTDQTKTPAGMSDVALSKRAVEIYHDRYAYADGHGYLFTTKHHTPIQISAFNTFLRNAAKKLKIDKPVSSHIFRHTHISKLAELGVPMYVIQQRVGHSNSRVTQEIYTHVTHEAIVKNRDQLENL</sequence>
<comment type="caution">
    <text evidence="3">The sequence shown here is derived from an EMBL/GenBank/DDBJ whole genome shotgun (WGS) entry which is preliminary data.</text>
</comment>
<dbReference type="InterPro" id="IPR002104">
    <property type="entry name" value="Integrase_catalytic"/>
</dbReference>
<dbReference type="GO" id="GO:0003677">
    <property type="term" value="F:DNA binding"/>
    <property type="evidence" value="ECO:0007669"/>
    <property type="project" value="InterPro"/>
</dbReference>
<evidence type="ECO:0000256" key="1">
    <source>
        <dbReference type="ARBA" id="ARBA00023172"/>
    </source>
</evidence>
<dbReference type="GO" id="GO:0015074">
    <property type="term" value="P:DNA integration"/>
    <property type="evidence" value="ECO:0007669"/>
    <property type="project" value="InterPro"/>
</dbReference>
<name>A0AAJ1HTH1_LIMMU</name>
<dbReference type="CDD" id="cd01189">
    <property type="entry name" value="INT_ICEBs1_C_like"/>
    <property type="match status" value="1"/>
</dbReference>